<evidence type="ECO:0000256" key="7">
    <source>
        <dbReference type="RuleBase" id="RU003877"/>
    </source>
</evidence>
<keyword evidence="4 6" id="KW-0687">Ribonucleoprotein</keyword>
<dbReference type="EMBL" id="JADKGY010000008">
    <property type="protein sequence ID" value="MBK9983094.1"/>
    <property type="molecule type" value="Genomic_DNA"/>
</dbReference>
<dbReference type="PANTHER" id="PTHR11545:SF2">
    <property type="entry name" value="LARGE RIBOSOMAL SUBUNIT PROTEIN UL13M"/>
    <property type="match status" value="1"/>
</dbReference>
<evidence type="ECO:0000256" key="1">
    <source>
        <dbReference type="ARBA" id="ARBA00006227"/>
    </source>
</evidence>
<organism evidence="9 10">
    <name type="scientific">Candidatus Opimibacter skivensis</name>
    <dbReference type="NCBI Taxonomy" id="2982028"/>
    <lineage>
        <taxon>Bacteria</taxon>
        <taxon>Pseudomonadati</taxon>
        <taxon>Bacteroidota</taxon>
        <taxon>Saprospiria</taxon>
        <taxon>Saprospirales</taxon>
        <taxon>Saprospiraceae</taxon>
        <taxon>Candidatus Opimibacter</taxon>
    </lineage>
</organism>
<dbReference type="InterPro" id="IPR023563">
    <property type="entry name" value="Ribosomal_uL13_CS"/>
</dbReference>
<evidence type="ECO:0000256" key="6">
    <source>
        <dbReference type="HAMAP-Rule" id="MF_01366"/>
    </source>
</evidence>
<dbReference type="PROSITE" id="PS00783">
    <property type="entry name" value="RIBOSOMAL_L13"/>
    <property type="match status" value="1"/>
</dbReference>
<gene>
    <name evidence="6 8 9" type="primary">rplM</name>
    <name evidence="9" type="ORF">IPP15_11845</name>
</gene>
<name>A0A9D7XN88_9BACT</name>
<evidence type="ECO:0000313" key="9">
    <source>
        <dbReference type="EMBL" id="MBK9983094.1"/>
    </source>
</evidence>
<reference evidence="9 10" key="1">
    <citation type="submission" date="2020-10" db="EMBL/GenBank/DDBJ databases">
        <title>Connecting structure to function with the recovery of over 1000 high-quality activated sludge metagenome-assembled genomes encoding full-length rRNA genes using long-read sequencing.</title>
        <authorList>
            <person name="Singleton C.M."/>
            <person name="Petriglieri F."/>
            <person name="Kristensen J.M."/>
            <person name="Kirkegaard R.H."/>
            <person name="Michaelsen T.Y."/>
            <person name="Andersen M.H."/>
            <person name="Karst S.M."/>
            <person name="Dueholm M.S."/>
            <person name="Nielsen P.H."/>
            <person name="Albertsen M."/>
        </authorList>
    </citation>
    <scope>NUCLEOTIDE SEQUENCE [LARGE SCALE GENOMIC DNA]</scope>
    <source>
        <strain evidence="9">Ribe_18-Q3-R11-54_MAXAC.273</strain>
    </source>
</reference>
<dbReference type="PIRSF" id="PIRSF002181">
    <property type="entry name" value="Ribosomal_L13"/>
    <property type="match status" value="1"/>
</dbReference>
<dbReference type="Pfam" id="PF00572">
    <property type="entry name" value="Ribosomal_L13"/>
    <property type="match status" value="1"/>
</dbReference>
<dbReference type="Gene3D" id="3.90.1180.10">
    <property type="entry name" value="Ribosomal protein L13"/>
    <property type="match status" value="1"/>
</dbReference>
<dbReference type="GO" id="GO:0022625">
    <property type="term" value="C:cytosolic large ribosomal subunit"/>
    <property type="evidence" value="ECO:0007669"/>
    <property type="project" value="TreeGrafter"/>
</dbReference>
<dbReference type="AlphaFoldDB" id="A0A9D7XN88"/>
<dbReference type="GO" id="GO:0003735">
    <property type="term" value="F:structural constituent of ribosome"/>
    <property type="evidence" value="ECO:0007669"/>
    <property type="project" value="InterPro"/>
</dbReference>
<evidence type="ECO:0000313" key="10">
    <source>
        <dbReference type="Proteomes" id="UP000808337"/>
    </source>
</evidence>
<dbReference type="HAMAP" id="MF_01366">
    <property type="entry name" value="Ribosomal_uL13"/>
    <property type="match status" value="1"/>
</dbReference>
<evidence type="ECO:0000256" key="3">
    <source>
        <dbReference type="ARBA" id="ARBA00022980"/>
    </source>
</evidence>
<evidence type="ECO:0000256" key="8">
    <source>
        <dbReference type="RuleBase" id="RU003878"/>
    </source>
</evidence>
<dbReference type="InterPro" id="IPR036899">
    <property type="entry name" value="Ribosomal_uL13_sf"/>
</dbReference>
<comment type="subunit">
    <text evidence="2 6">Part of the 50S ribosomal subunit.</text>
</comment>
<dbReference type="Proteomes" id="UP000808337">
    <property type="component" value="Unassembled WGS sequence"/>
</dbReference>
<comment type="similarity">
    <text evidence="1 6 7">Belongs to the universal ribosomal protein uL13 family.</text>
</comment>
<dbReference type="GO" id="GO:0017148">
    <property type="term" value="P:negative regulation of translation"/>
    <property type="evidence" value="ECO:0007669"/>
    <property type="project" value="TreeGrafter"/>
</dbReference>
<evidence type="ECO:0000256" key="5">
    <source>
        <dbReference type="ARBA" id="ARBA00035201"/>
    </source>
</evidence>
<comment type="function">
    <text evidence="6 8">This protein is one of the early assembly proteins of the 50S ribosomal subunit, although it is not seen to bind rRNA by itself. It is important during the early stages of 50S assembly.</text>
</comment>
<keyword evidence="3 6" id="KW-0689">Ribosomal protein</keyword>
<dbReference type="InterPro" id="IPR005822">
    <property type="entry name" value="Ribosomal_uL13"/>
</dbReference>
<sequence>MNTLSYKTRSVRTEDTTKRWFVVDADGEVLGRLGTRIATVLRGKHRPEYTPHTDTGEYVIVVNASKVRLTGKKELVKIYQTYSGYPGGQKELTATEVRARRPERLIEAAVKGMLPKNKLGNAMFMKLFVYPGPEHPHAAQKPEPLK</sequence>
<accession>A0A9D7XN88</accession>
<dbReference type="CDD" id="cd00392">
    <property type="entry name" value="Ribosomal_L13"/>
    <property type="match status" value="1"/>
</dbReference>
<dbReference type="InterPro" id="IPR005823">
    <property type="entry name" value="Ribosomal_uL13_bac-type"/>
</dbReference>
<dbReference type="GO" id="GO:0003729">
    <property type="term" value="F:mRNA binding"/>
    <property type="evidence" value="ECO:0007669"/>
    <property type="project" value="UniProtKB-ARBA"/>
</dbReference>
<dbReference type="PANTHER" id="PTHR11545">
    <property type="entry name" value="RIBOSOMAL PROTEIN L13"/>
    <property type="match status" value="1"/>
</dbReference>
<dbReference type="SUPFAM" id="SSF52161">
    <property type="entry name" value="Ribosomal protein L13"/>
    <property type="match status" value="1"/>
</dbReference>
<evidence type="ECO:0000256" key="4">
    <source>
        <dbReference type="ARBA" id="ARBA00023274"/>
    </source>
</evidence>
<dbReference type="FunFam" id="3.90.1180.10:FF:000001">
    <property type="entry name" value="50S ribosomal protein L13"/>
    <property type="match status" value="1"/>
</dbReference>
<comment type="caution">
    <text evidence="9">The sequence shown here is derived from an EMBL/GenBank/DDBJ whole genome shotgun (WGS) entry which is preliminary data.</text>
</comment>
<proteinExistence type="inferred from homology"/>
<protein>
    <recommendedName>
        <fullName evidence="5 6">Large ribosomal subunit protein uL13</fullName>
    </recommendedName>
</protein>
<evidence type="ECO:0000256" key="2">
    <source>
        <dbReference type="ARBA" id="ARBA00011838"/>
    </source>
</evidence>
<dbReference type="GO" id="GO:0006412">
    <property type="term" value="P:translation"/>
    <property type="evidence" value="ECO:0007669"/>
    <property type="project" value="UniProtKB-UniRule"/>
</dbReference>
<dbReference type="NCBIfam" id="TIGR01066">
    <property type="entry name" value="rplM_bact"/>
    <property type="match status" value="1"/>
</dbReference>